<dbReference type="SUPFAM" id="SSF53335">
    <property type="entry name" value="S-adenosyl-L-methionine-dependent methyltransferases"/>
    <property type="match status" value="1"/>
</dbReference>
<comment type="catalytic activity">
    <reaction evidence="4">
        <text>arsenic triglutathione + [thioredoxin]-dithiol + S-adenosyl-L-methionine + 2 H2O = methylarsonous acid + [thioredoxin]-disulfide + 3 glutathione + S-adenosyl-L-homocysteine + H(+)</text>
        <dbReference type="Rhea" id="RHEA:69460"/>
        <dbReference type="Rhea" id="RHEA-COMP:10698"/>
        <dbReference type="Rhea" id="RHEA-COMP:10700"/>
        <dbReference type="ChEBI" id="CHEBI:15377"/>
        <dbReference type="ChEBI" id="CHEBI:15378"/>
        <dbReference type="ChEBI" id="CHEBI:17826"/>
        <dbReference type="ChEBI" id="CHEBI:29950"/>
        <dbReference type="ChEBI" id="CHEBI:50058"/>
        <dbReference type="ChEBI" id="CHEBI:57856"/>
        <dbReference type="ChEBI" id="CHEBI:57925"/>
        <dbReference type="ChEBI" id="CHEBI:59789"/>
        <dbReference type="ChEBI" id="CHEBI:183640"/>
        <dbReference type="EC" id="2.1.1.137"/>
    </reaction>
</comment>
<dbReference type="InterPro" id="IPR026669">
    <property type="entry name" value="Arsenite_MeTrfase-like"/>
</dbReference>
<accession>A0A8C5R029</accession>
<protein>
    <recommendedName>
        <fullName evidence="3">Arsenite methyltransferase</fullName>
        <ecNumber evidence="2">2.1.1.137</ecNumber>
    </recommendedName>
</protein>
<dbReference type="InterPro" id="IPR029063">
    <property type="entry name" value="SAM-dependent_MTases_sf"/>
</dbReference>
<feature type="domain" description="Methyltransferase" evidence="7">
    <location>
        <begin position="49"/>
        <end position="135"/>
    </location>
</feature>
<evidence type="ECO:0000259" key="7">
    <source>
        <dbReference type="Pfam" id="PF13847"/>
    </source>
</evidence>
<dbReference type="PANTHER" id="PTHR43675">
    <property type="entry name" value="ARSENITE METHYLTRANSFERASE"/>
    <property type="match status" value="1"/>
</dbReference>
<sequence>LTSKDLKTNACVTPAKPVPKFIREALNEVHEEVSSRYYGCGLVVPECLENCSILDLGSGSGRDCYMLSKLVGEKGSITGIDMTEEQVWGVKYIDYHTKKFGYQRPNVEFSQGYIENLNARGPQSAEASFVFVRCIVADGGEMYFSDVYANHAITEDLKKNKVLWGECISGALYWKELFQIAEEIGFSSPRLVSSSFITVDNKELEELLGDYKFVSATFRLFKVPKNKVQEKSLVIYDGGITGFKDEIQFDVNFTFKVQNARASCELYQAVCQILVNCQQVRCLFDGSEIPHREAMVNPFRDAEQQRNVSEMPCCLVVSFDRFILANPIGFNVKNIPVLIQYLINCLLF</sequence>
<dbReference type="GO" id="GO:0018872">
    <property type="term" value="P:arsonoacetate metabolic process"/>
    <property type="evidence" value="ECO:0007669"/>
    <property type="project" value="TreeGrafter"/>
</dbReference>
<organism evidence="8 9">
    <name type="scientific">Leptobrachium leishanense</name>
    <name type="common">Leishan spiny toad</name>
    <dbReference type="NCBI Taxonomy" id="445787"/>
    <lineage>
        <taxon>Eukaryota</taxon>
        <taxon>Metazoa</taxon>
        <taxon>Chordata</taxon>
        <taxon>Craniata</taxon>
        <taxon>Vertebrata</taxon>
        <taxon>Euteleostomi</taxon>
        <taxon>Amphibia</taxon>
        <taxon>Batrachia</taxon>
        <taxon>Anura</taxon>
        <taxon>Pelobatoidea</taxon>
        <taxon>Megophryidae</taxon>
        <taxon>Leptobrachium</taxon>
    </lineage>
</organism>
<name>A0A8C5R029_9ANUR</name>
<dbReference type="InterPro" id="IPR025714">
    <property type="entry name" value="Methyltranfer_dom"/>
</dbReference>
<dbReference type="CDD" id="cd02440">
    <property type="entry name" value="AdoMet_MTases"/>
    <property type="match status" value="1"/>
</dbReference>
<keyword evidence="9" id="KW-1185">Reference proteome</keyword>
<dbReference type="Ensembl" id="ENSLLET00000047037.1">
    <property type="protein sequence ID" value="ENSLLEP00000045237.1"/>
    <property type="gene ID" value="ENSLLEG00000028642.1"/>
</dbReference>
<dbReference type="GeneTree" id="ENSGT00390000001742"/>
<dbReference type="PANTHER" id="PTHR43675:SF33">
    <property type="entry name" value="ARSENITE METHYLTRANSFERASE"/>
    <property type="match status" value="1"/>
</dbReference>
<evidence type="ECO:0000256" key="5">
    <source>
        <dbReference type="ARBA" id="ARBA00047943"/>
    </source>
</evidence>
<evidence type="ECO:0000256" key="2">
    <source>
        <dbReference type="ARBA" id="ARBA00034521"/>
    </source>
</evidence>
<dbReference type="Proteomes" id="UP000694569">
    <property type="component" value="Unplaced"/>
</dbReference>
<dbReference type="GO" id="GO:0005829">
    <property type="term" value="C:cytosol"/>
    <property type="evidence" value="ECO:0007669"/>
    <property type="project" value="TreeGrafter"/>
</dbReference>
<dbReference type="GO" id="GO:0030791">
    <property type="term" value="F:arsenite methyltransferase activity"/>
    <property type="evidence" value="ECO:0007669"/>
    <property type="project" value="UniProtKB-EC"/>
</dbReference>
<comment type="catalytic activity">
    <reaction evidence="5">
        <text>arsenic triglutathione + 2 [thioredoxin]-dithiol + 2 S-adenosyl-L-methionine + H2O = dimethylarsinous acid + 2 [thioredoxin]-disulfide + 3 glutathione + 2 S-adenosyl-L-homocysteine + 2 H(+)</text>
        <dbReference type="Rhea" id="RHEA:69464"/>
        <dbReference type="Rhea" id="RHEA-COMP:10698"/>
        <dbReference type="Rhea" id="RHEA-COMP:10700"/>
        <dbReference type="ChEBI" id="CHEBI:15377"/>
        <dbReference type="ChEBI" id="CHEBI:15378"/>
        <dbReference type="ChEBI" id="CHEBI:23808"/>
        <dbReference type="ChEBI" id="CHEBI:29950"/>
        <dbReference type="ChEBI" id="CHEBI:50058"/>
        <dbReference type="ChEBI" id="CHEBI:57856"/>
        <dbReference type="ChEBI" id="CHEBI:57925"/>
        <dbReference type="ChEBI" id="CHEBI:59789"/>
        <dbReference type="ChEBI" id="CHEBI:183640"/>
        <dbReference type="EC" id="2.1.1.137"/>
    </reaction>
</comment>
<dbReference type="EC" id="2.1.1.137" evidence="2"/>
<evidence type="ECO:0000256" key="3">
    <source>
        <dbReference type="ARBA" id="ARBA00034545"/>
    </source>
</evidence>
<evidence type="ECO:0000313" key="9">
    <source>
        <dbReference type="Proteomes" id="UP000694569"/>
    </source>
</evidence>
<reference evidence="8" key="2">
    <citation type="submission" date="2025-09" db="UniProtKB">
        <authorList>
            <consortium name="Ensembl"/>
        </authorList>
    </citation>
    <scope>IDENTIFICATION</scope>
</reference>
<reference evidence="8" key="1">
    <citation type="submission" date="2025-08" db="UniProtKB">
        <authorList>
            <consortium name="Ensembl"/>
        </authorList>
    </citation>
    <scope>IDENTIFICATION</scope>
</reference>
<dbReference type="AlphaFoldDB" id="A0A8C5R029"/>
<evidence type="ECO:0000256" key="6">
    <source>
        <dbReference type="ARBA" id="ARBA00048428"/>
    </source>
</evidence>
<proteinExistence type="inferred from homology"/>
<comment type="similarity">
    <text evidence="1">Belongs to the methyltransferase superfamily. Arsenite methyltransferase family.</text>
</comment>
<dbReference type="GO" id="GO:0009404">
    <property type="term" value="P:toxin metabolic process"/>
    <property type="evidence" value="ECO:0007669"/>
    <property type="project" value="TreeGrafter"/>
</dbReference>
<evidence type="ECO:0000256" key="1">
    <source>
        <dbReference type="ARBA" id="ARBA00034487"/>
    </source>
</evidence>
<dbReference type="Pfam" id="PF13847">
    <property type="entry name" value="Methyltransf_31"/>
    <property type="match status" value="1"/>
</dbReference>
<evidence type="ECO:0000313" key="8">
    <source>
        <dbReference type="Ensembl" id="ENSLLEP00000045237.1"/>
    </source>
</evidence>
<dbReference type="Gene3D" id="3.40.50.150">
    <property type="entry name" value="Vaccinia Virus protein VP39"/>
    <property type="match status" value="2"/>
</dbReference>
<evidence type="ECO:0000256" key="4">
    <source>
        <dbReference type="ARBA" id="ARBA00047941"/>
    </source>
</evidence>
<comment type="catalytic activity">
    <reaction evidence="6">
        <text>arsenic triglutathione + 3 [thioredoxin]-dithiol + 3 S-adenosyl-L-methionine = trimethylarsine + 3 [thioredoxin]-disulfide + 3 glutathione + 3 S-adenosyl-L-homocysteine + 3 H(+)</text>
        <dbReference type="Rhea" id="RHEA:69432"/>
        <dbReference type="Rhea" id="RHEA-COMP:10698"/>
        <dbReference type="Rhea" id="RHEA-COMP:10700"/>
        <dbReference type="ChEBI" id="CHEBI:15378"/>
        <dbReference type="ChEBI" id="CHEBI:27130"/>
        <dbReference type="ChEBI" id="CHEBI:29950"/>
        <dbReference type="ChEBI" id="CHEBI:50058"/>
        <dbReference type="ChEBI" id="CHEBI:57856"/>
        <dbReference type="ChEBI" id="CHEBI:57925"/>
        <dbReference type="ChEBI" id="CHEBI:59789"/>
        <dbReference type="ChEBI" id="CHEBI:183640"/>
        <dbReference type="EC" id="2.1.1.137"/>
    </reaction>
</comment>